<accession>A0AAJ7TEI3</accession>
<keyword evidence="5" id="KW-0254">Endocytosis</keyword>
<keyword evidence="8" id="KW-0256">Endoplasmic reticulum</keyword>
<feature type="compositionally biased region" description="Gly residues" evidence="12">
    <location>
        <begin position="837"/>
        <end position="852"/>
    </location>
</feature>
<dbReference type="GO" id="GO:0006898">
    <property type="term" value="P:receptor-mediated endocytosis"/>
    <property type="evidence" value="ECO:0007669"/>
    <property type="project" value="TreeGrafter"/>
</dbReference>
<dbReference type="PANTHER" id="PTHR12625">
    <property type="entry name" value="LIPOCALIN-1 INTERACTING MEMBRANE RECEPTOR LIMR"/>
    <property type="match status" value="1"/>
</dbReference>
<evidence type="ECO:0000313" key="14">
    <source>
        <dbReference type="Proteomes" id="UP001318040"/>
    </source>
</evidence>
<evidence type="ECO:0000256" key="7">
    <source>
        <dbReference type="ARBA" id="ARBA00022692"/>
    </source>
</evidence>
<dbReference type="GO" id="GO:0005886">
    <property type="term" value="C:plasma membrane"/>
    <property type="evidence" value="ECO:0007669"/>
    <property type="project" value="UniProtKB-SubCell"/>
</dbReference>
<evidence type="ECO:0000256" key="6">
    <source>
        <dbReference type="ARBA" id="ARBA00022687"/>
    </source>
</evidence>
<sequence>MEDDVALREQKFHNRVREWVICFLLFTFLYITSYLIITRFKKRTDFILGDDEDAVVNRIALWMCTFTLAVSLAAALLLPFSIVSNEVLLSLPHNYYMQWLNGSLVHGLWNLVFLCSNLSLVLLMPFAYFFIESEGFTGSRKGVMGRVYEAAVVLCLLVLLVLGMVWVASSIMGKDPASTKSLRGLWDFYLPYLYSCISLFGVLLLLVCTPLGLSRMFGVTGQLLVKPRLLENLDEQIECSRLEEAVLKRRLKGRSACWQHLSVEALRERIFWVSKERSSMERRVGASVWQRNLCFPLVMLLLLLLTGVSVVLVCFHVLVLLIDDAAMPKGSQEVGFGKASLSAFGPLGATLEVALIFYLMVSSVVGFYSLPHFCTLLPRNRSMPMTKIIGNCVSLLVLSSALPVLSRTLGITNFDLLGNFGRFNWLGNFHIVLSYNLLFAGLSTLCLVRTFTATVRRELLRALGLSKLLLPQVSVLSSQMAGKVHQPGCNQSSSNHQPSTYQPNTYKSSSTNDHQPSTYQPKTYQPSSTSNHQPSTYQPNTYKSSSTNDHQPSTYQPNTYKSSSTNDHQPSTYQPNTYKSSSTNDHQPSIYQPNTYKSSSTNDHQPSTYQPKTYQPSSTSNHQPSTYQPNTYNSSGTNDHQPSTYQPNTYKSSSTNDHQPSTYQPNTYKSSSTNDHQPSTYQSISYQPSSTSNHQPSTYQPKTYQPSSTSYHQPSTYQPSSTSNHQPSTYEAITYQPSRTYESSSNFQLSSAQPCKYQSSTVELNTHQPSNNQANSSEPCSTYLGNHQPSTDQPCNTQLISHELNAYQLSSTQPWRDTERDTSRDTGRVTSRNAGKGTIGDGGGQPSRGIGGDTSRDPGRDASGDAGGDASSSACPALAVESAAASAEAVPEAPTPLPGCTARPSLLGGPAAPWGALRRRRALSGTYDQGSTGCHAWALGGHSKPLHSI</sequence>
<reference evidence="15" key="1">
    <citation type="submission" date="2025-08" db="UniProtKB">
        <authorList>
            <consortium name="RefSeq"/>
        </authorList>
    </citation>
    <scope>IDENTIFICATION</scope>
    <source>
        <tissue evidence="15">Sperm</tissue>
    </source>
</reference>
<comment type="subcellular location">
    <subcellularLocation>
        <location evidence="2">Cell membrane</location>
        <topology evidence="2">Multi-pass membrane protein</topology>
    </subcellularLocation>
    <subcellularLocation>
        <location evidence="1">Endoplasmic reticulum membrane</location>
        <topology evidence="1">Multi-pass membrane protein</topology>
    </subcellularLocation>
</comment>
<feature type="transmembrane region" description="Helical" evidence="13">
    <location>
        <begin position="59"/>
        <end position="82"/>
    </location>
</feature>
<dbReference type="Pfam" id="PF04791">
    <property type="entry name" value="LMBR1"/>
    <property type="match status" value="2"/>
</dbReference>
<feature type="region of interest" description="Disordered" evidence="12">
    <location>
        <begin position="484"/>
        <end position="728"/>
    </location>
</feature>
<keyword evidence="10 13" id="KW-0472">Membrane</keyword>
<keyword evidence="14" id="KW-1185">Reference proteome</keyword>
<dbReference type="InterPro" id="IPR008075">
    <property type="entry name" value="LIMR"/>
</dbReference>
<dbReference type="Proteomes" id="UP001318040">
    <property type="component" value="Chromosome 2"/>
</dbReference>
<feature type="compositionally biased region" description="Basic and acidic residues" evidence="12">
    <location>
        <begin position="816"/>
        <end position="827"/>
    </location>
</feature>
<dbReference type="GO" id="GO:0016055">
    <property type="term" value="P:Wnt signaling pathway"/>
    <property type="evidence" value="ECO:0007669"/>
    <property type="project" value="UniProtKB-KW"/>
</dbReference>
<keyword evidence="7 13" id="KW-0812">Transmembrane</keyword>
<evidence type="ECO:0000256" key="12">
    <source>
        <dbReference type="SAM" id="MobiDB-lite"/>
    </source>
</evidence>
<feature type="transmembrane region" description="Helical" evidence="13">
    <location>
        <begin position="151"/>
        <end position="172"/>
    </location>
</feature>
<feature type="region of interest" description="Disordered" evidence="12">
    <location>
        <begin position="766"/>
        <end position="875"/>
    </location>
</feature>
<name>A0AAJ7TEI3_PETMA</name>
<keyword evidence="4" id="KW-1003">Cell membrane</keyword>
<evidence type="ECO:0000313" key="15">
    <source>
        <dbReference type="RefSeq" id="XP_032815939.1"/>
    </source>
</evidence>
<evidence type="ECO:0000256" key="5">
    <source>
        <dbReference type="ARBA" id="ARBA00022583"/>
    </source>
</evidence>
<dbReference type="GO" id="GO:0004888">
    <property type="term" value="F:transmembrane signaling receptor activity"/>
    <property type="evidence" value="ECO:0007669"/>
    <property type="project" value="TreeGrafter"/>
</dbReference>
<evidence type="ECO:0000256" key="13">
    <source>
        <dbReference type="SAM" id="Phobius"/>
    </source>
</evidence>
<comment type="similarity">
    <text evidence="3">Belongs to the LIMR family.</text>
</comment>
<protein>
    <submittedName>
        <fullName evidence="15">Protein LMBR1L-like isoform X2</fullName>
    </submittedName>
</protein>
<keyword evidence="6" id="KW-0879">Wnt signaling pathway</keyword>
<evidence type="ECO:0000256" key="4">
    <source>
        <dbReference type="ARBA" id="ARBA00022475"/>
    </source>
</evidence>
<organism evidence="14 15">
    <name type="scientific">Petromyzon marinus</name>
    <name type="common">Sea lamprey</name>
    <dbReference type="NCBI Taxonomy" id="7757"/>
    <lineage>
        <taxon>Eukaryota</taxon>
        <taxon>Metazoa</taxon>
        <taxon>Chordata</taxon>
        <taxon>Craniata</taxon>
        <taxon>Vertebrata</taxon>
        <taxon>Cyclostomata</taxon>
        <taxon>Hyperoartia</taxon>
        <taxon>Petromyzontiformes</taxon>
        <taxon>Petromyzontidae</taxon>
        <taxon>Petromyzon</taxon>
    </lineage>
</organism>
<dbReference type="InterPro" id="IPR006876">
    <property type="entry name" value="LMBR1-like_membr_prot"/>
</dbReference>
<keyword evidence="9 13" id="KW-1133">Transmembrane helix</keyword>
<dbReference type="RefSeq" id="XP_032815939.1">
    <property type="nucleotide sequence ID" value="XM_032960048.1"/>
</dbReference>
<evidence type="ECO:0000256" key="8">
    <source>
        <dbReference type="ARBA" id="ARBA00022824"/>
    </source>
</evidence>
<feature type="transmembrane region" description="Helical" evidence="13">
    <location>
        <begin position="107"/>
        <end position="131"/>
    </location>
</feature>
<feature type="transmembrane region" description="Helical" evidence="13">
    <location>
        <begin position="293"/>
        <end position="322"/>
    </location>
</feature>
<feature type="transmembrane region" description="Helical" evidence="13">
    <location>
        <begin position="342"/>
        <end position="368"/>
    </location>
</feature>
<evidence type="ECO:0000256" key="11">
    <source>
        <dbReference type="ARBA" id="ARBA00023170"/>
    </source>
</evidence>
<feature type="transmembrane region" description="Helical" evidence="13">
    <location>
        <begin position="388"/>
        <end position="405"/>
    </location>
</feature>
<feature type="transmembrane region" description="Helical" evidence="13">
    <location>
        <begin position="425"/>
        <end position="448"/>
    </location>
</feature>
<proteinExistence type="inferred from homology"/>
<dbReference type="PRINTS" id="PR01692">
    <property type="entry name" value="LIPOCALINIMR"/>
</dbReference>
<feature type="transmembrane region" description="Helical" evidence="13">
    <location>
        <begin position="192"/>
        <end position="213"/>
    </location>
</feature>
<gene>
    <name evidence="15" type="primary">LOC116945583</name>
</gene>
<feature type="transmembrane region" description="Helical" evidence="13">
    <location>
        <begin position="16"/>
        <end position="38"/>
    </location>
</feature>
<evidence type="ECO:0000256" key="1">
    <source>
        <dbReference type="ARBA" id="ARBA00004477"/>
    </source>
</evidence>
<evidence type="ECO:0000256" key="9">
    <source>
        <dbReference type="ARBA" id="ARBA00022989"/>
    </source>
</evidence>
<feature type="compositionally biased region" description="Polar residues" evidence="12">
    <location>
        <begin position="488"/>
        <end position="728"/>
    </location>
</feature>
<evidence type="ECO:0000256" key="2">
    <source>
        <dbReference type="ARBA" id="ARBA00004651"/>
    </source>
</evidence>
<feature type="compositionally biased region" description="Polar residues" evidence="12">
    <location>
        <begin position="766"/>
        <end position="800"/>
    </location>
</feature>
<dbReference type="AlphaFoldDB" id="A0AAJ7TEI3"/>
<dbReference type="PANTHER" id="PTHR12625:SF2">
    <property type="entry name" value="PROTEIN LMBR1L"/>
    <property type="match status" value="1"/>
</dbReference>
<evidence type="ECO:0000256" key="3">
    <source>
        <dbReference type="ARBA" id="ARBA00010487"/>
    </source>
</evidence>
<dbReference type="GO" id="GO:0005789">
    <property type="term" value="C:endoplasmic reticulum membrane"/>
    <property type="evidence" value="ECO:0007669"/>
    <property type="project" value="UniProtKB-SubCell"/>
</dbReference>
<feature type="compositionally biased region" description="Basic and acidic residues" evidence="12">
    <location>
        <begin position="854"/>
        <end position="863"/>
    </location>
</feature>
<keyword evidence="11" id="KW-0675">Receptor</keyword>
<evidence type="ECO:0000256" key="10">
    <source>
        <dbReference type="ARBA" id="ARBA00023136"/>
    </source>
</evidence>